<name>A0A5K8A9T8_9BACT</name>
<evidence type="ECO:0000313" key="1">
    <source>
        <dbReference type="EMBL" id="BBO89327.1"/>
    </source>
</evidence>
<dbReference type="RefSeq" id="WP_155310541.1">
    <property type="nucleotide sequence ID" value="NZ_AP021879.1"/>
</dbReference>
<dbReference type="EMBL" id="AP021879">
    <property type="protein sequence ID" value="BBO89327.1"/>
    <property type="molecule type" value="Genomic_DNA"/>
</dbReference>
<dbReference type="AlphaFoldDB" id="A0A5K8A9T8"/>
<sequence length="202" mass="21474">MAYARKYETYEVRELLKGAEGVVSPVTGQDAHSRILHAKSIHGGEGVTDTDMLDRVTWMGSESKNAFKKRGGKTLTSAFPNLILQGSAATQALNSTAGQNGLAVFDSPAHTGKKLRLFLKVANIKEHGFLPETTAPSVVLAKGGKKKNTSNLGTGVTTGVVMIVDRGMSEIHIQTCYPNSQVPAQTSWSVTDMATKVKLASG</sequence>
<keyword evidence="2" id="KW-1185">Reference proteome</keyword>
<proteinExistence type="predicted"/>
<accession>A0A5K8A9T8</accession>
<organism evidence="1 2">
    <name type="scientific">Desulfosarcina ovata subsp. ovata</name>
    <dbReference type="NCBI Taxonomy" id="2752305"/>
    <lineage>
        <taxon>Bacteria</taxon>
        <taxon>Pseudomonadati</taxon>
        <taxon>Thermodesulfobacteriota</taxon>
        <taxon>Desulfobacteria</taxon>
        <taxon>Desulfobacterales</taxon>
        <taxon>Desulfosarcinaceae</taxon>
        <taxon>Desulfosarcina</taxon>
    </lineage>
</organism>
<gene>
    <name evidence="1" type="ORF">DSCOOX_25070</name>
</gene>
<reference evidence="1 2" key="1">
    <citation type="submission" date="2019-11" db="EMBL/GenBank/DDBJ databases">
        <title>Comparative genomics of hydrocarbon-degrading Desulfosarcina strains.</title>
        <authorList>
            <person name="Watanabe M."/>
            <person name="Kojima H."/>
            <person name="Fukui M."/>
        </authorList>
    </citation>
    <scope>NUCLEOTIDE SEQUENCE [LARGE SCALE GENOMIC DNA]</scope>
    <source>
        <strain evidence="2">oXyS1</strain>
    </source>
</reference>
<protein>
    <submittedName>
        <fullName evidence="1">Uncharacterized protein</fullName>
    </submittedName>
</protein>
<evidence type="ECO:0000313" key="2">
    <source>
        <dbReference type="Proteomes" id="UP000422108"/>
    </source>
</evidence>
<dbReference type="Proteomes" id="UP000422108">
    <property type="component" value="Chromosome"/>
</dbReference>